<keyword evidence="2" id="KW-1185">Reference proteome</keyword>
<comment type="caution">
    <text evidence="1">The sequence shown here is derived from an EMBL/GenBank/DDBJ whole genome shotgun (WGS) entry which is preliminary data.</text>
</comment>
<protein>
    <submittedName>
        <fullName evidence="1">Uncharacterized protein</fullName>
    </submittedName>
</protein>
<gene>
    <name evidence="1" type="ORF">H5410_002714</name>
</gene>
<organism evidence="1 2">
    <name type="scientific">Solanum commersonii</name>
    <name type="common">Commerson's wild potato</name>
    <name type="synonym">Commerson's nightshade</name>
    <dbReference type="NCBI Taxonomy" id="4109"/>
    <lineage>
        <taxon>Eukaryota</taxon>
        <taxon>Viridiplantae</taxon>
        <taxon>Streptophyta</taxon>
        <taxon>Embryophyta</taxon>
        <taxon>Tracheophyta</taxon>
        <taxon>Spermatophyta</taxon>
        <taxon>Magnoliopsida</taxon>
        <taxon>eudicotyledons</taxon>
        <taxon>Gunneridae</taxon>
        <taxon>Pentapetalae</taxon>
        <taxon>asterids</taxon>
        <taxon>lamiids</taxon>
        <taxon>Solanales</taxon>
        <taxon>Solanaceae</taxon>
        <taxon>Solanoideae</taxon>
        <taxon>Solaneae</taxon>
        <taxon>Solanum</taxon>
    </lineage>
</organism>
<accession>A0A9J6B2L6</accession>
<name>A0A9J6B2L6_SOLCO</name>
<evidence type="ECO:0000313" key="2">
    <source>
        <dbReference type="Proteomes" id="UP000824120"/>
    </source>
</evidence>
<dbReference type="EMBL" id="JACXVP010000001">
    <property type="protein sequence ID" value="KAG5630997.1"/>
    <property type="molecule type" value="Genomic_DNA"/>
</dbReference>
<reference evidence="1 2" key="1">
    <citation type="submission" date="2020-09" db="EMBL/GenBank/DDBJ databases">
        <title>De no assembly of potato wild relative species, Solanum commersonii.</title>
        <authorList>
            <person name="Cho K."/>
        </authorList>
    </citation>
    <scope>NUCLEOTIDE SEQUENCE [LARGE SCALE GENOMIC DNA]</scope>
    <source>
        <strain evidence="1">LZ3.2</strain>
        <tissue evidence="1">Leaf</tissue>
    </source>
</reference>
<dbReference type="AlphaFoldDB" id="A0A9J6B2L6"/>
<dbReference type="Proteomes" id="UP000824120">
    <property type="component" value="Chromosome 1"/>
</dbReference>
<sequence length="71" mass="7987">MGSLIELLIRLESLNPQEKDTIAWNNSDGMVNIINAGYAHHISRIDSWQWKLIGEQSYPLKSSAVTGQLCM</sequence>
<evidence type="ECO:0000313" key="1">
    <source>
        <dbReference type="EMBL" id="KAG5630997.1"/>
    </source>
</evidence>
<proteinExistence type="predicted"/>